<comment type="similarity">
    <text evidence="1">Belongs to the pectinesterase family.</text>
</comment>
<dbReference type="InterPro" id="IPR011050">
    <property type="entry name" value="Pectin_lyase_fold/virulence"/>
</dbReference>
<dbReference type="SUPFAM" id="SSF51126">
    <property type="entry name" value="Pectin lyase-like"/>
    <property type="match status" value="1"/>
</dbReference>
<reference evidence="7" key="1">
    <citation type="submission" date="2021-10" db="EMBL/GenBank/DDBJ databases">
        <authorList>
            <person name="Dean J.D."/>
            <person name="Kim M.K."/>
            <person name="Newey C.N."/>
            <person name="Stoker T.S."/>
            <person name="Thompson D.W."/>
            <person name="Grose J.H."/>
        </authorList>
    </citation>
    <scope>NUCLEOTIDE SEQUENCE</scope>
    <source>
        <strain evidence="7">BT178</strain>
    </source>
</reference>
<evidence type="ECO:0000313" key="8">
    <source>
        <dbReference type="Proteomes" id="UP001165296"/>
    </source>
</evidence>
<accession>A0ABS8AW32</accession>
<keyword evidence="3 4" id="KW-0063">Aspartyl esterase</keyword>
<evidence type="ECO:0000256" key="3">
    <source>
        <dbReference type="ARBA" id="ARBA00023085"/>
    </source>
</evidence>
<evidence type="ECO:0000259" key="6">
    <source>
        <dbReference type="Pfam" id="PF01095"/>
    </source>
</evidence>
<protein>
    <recommendedName>
        <fullName evidence="4">Pectinesterase</fullName>
        <ecNumber evidence="4">3.1.1.11</ecNumber>
    </recommendedName>
</protein>
<feature type="compositionally biased region" description="Low complexity" evidence="5">
    <location>
        <begin position="22"/>
        <end position="39"/>
    </location>
</feature>
<evidence type="ECO:0000256" key="4">
    <source>
        <dbReference type="RuleBase" id="RU000589"/>
    </source>
</evidence>
<name>A0ABS8AW32_9BACT</name>
<dbReference type="Pfam" id="PF01095">
    <property type="entry name" value="Pectinesterase"/>
    <property type="match status" value="1"/>
</dbReference>
<dbReference type="EC" id="3.1.1.11" evidence="4"/>
<organism evidence="7 8">
    <name type="scientific">Hymenobacter lucidus</name>
    <dbReference type="NCBI Taxonomy" id="2880930"/>
    <lineage>
        <taxon>Bacteria</taxon>
        <taxon>Pseudomonadati</taxon>
        <taxon>Bacteroidota</taxon>
        <taxon>Cytophagia</taxon>
        <taxon>Cytophagales</taxon>
        <taxon>Hymenobacteraceae</taxon>
        <taxon>Hymenobacter</taxon>
    </lineage>
</organism>
<feature type="domain" description="Pectinesterase catalytic" evidence="6">
    <location>
        <begin position="51"/>
        <end position="332"/>
    </location>
</feature>
<dbReference type="InterPro" id="IPR018040">
    <property type="entry name" value="Pectinesterase_Tyr_AS"/>
</dbReference>
<evidence type="ECO:0000256" key="2">
    <source>
        <dbReference type="ARBA" id="ARBA00022801"/>
    </source>
</evidence>
<dbReference type="RefSeq" id="WP_226177457.1">
    <property type="nucleotide sequence ID" value="NZ_JAJADR010000005.1"/>
</dbReference>
<dbReference type="PANTHER" id="PTHR31321">
    <property type="entry name" value="ACYL-COA THIOESTER HYDROLASE YBHC-RELATED"/>
    <property type="match status" value="1"/>
</dbReference>
<evidence type="ECO:0000313" key="7">
    <source>
        <dbReference type="EMBL" id="MCB2409682.1"/>
    </source>
</evidence>
<comment type="pathway">
    <text evidence="4">Glycan metabolism; pectin degradation; 2-dehydro-3-deoxy-D-gluconate from pectin: step 1/5.</text>
</comment>
<feature type="signal peptide" evidence="4">
    <location>
        <begin position="1"/>
        <end position="21"/>
    </location>
</feature>
<sequence>MPLPRLLLATGLLLATTRLQAQTTPPVSAPAAPATVAKPAPTPAPPQVTRMTVAPDGSGDYRTIQEAVNASRDLSQVTVTIFIKNGTYREKLVVPAHKTNVLLLGESKEGVIISFGDYSGDAQKHSTYTSHTVLVQANDFTAENITFENSAGPVGQAVALHVEGDRATFRNCRMLGNQDTLYMAVENSRQYYQNCYIEGTTDFLFGTATVVFEGCELRSKRNSYITAASTTAHQTYGYVLLNCKLTANDEAKKVYLGRPWRPNAKTVFINCEMGAHITPAGWDNWRNPDNEKTVFYAEYNSSGPGAKPNERVKWARQLTAKEAKKYTLKNIFAGGEGWEPVQK</sequence>
<dbReference type="Proteomes" id="UP001165296">
    <property type="component" value="Unassembled WGS sequence"/>
</dbReference>
<dbReference type="InterPro" id="IPR012334">
    <property type="entry name" value="Pectin_lyas_fold"/>
</dbReference>
<dbReference type="Gene3D" id="2.160.20.10">
    <property type="entry name" value="Single-stranded right-handed beta-helix, Pectin lyase-like"/>
    <property type="match status" value="1"/>
</dbReference>
<dbReference type="PROSITE" id="PS00800">
    <property type="entry name" value="PECTINESTERASE_1"/>
    <property type="match status" value="1"/>
</dbReference>
<dbReference type="EMBL" id="JAJADR010000005">
    <property type="protein sequence ID" value="MCB2409682.1"/>
    <property type="molecule type" value="Genomic_DNA"/>
</dbReference>
<gene>
    <name evidence="7" type="ORF">LGH74_16950</name>
</gene>
<keyword evidence="2 4" id="KW-0378">Hydrolase</keyword>
<feature type="region of interest" description="Disordered" evidence="5">
    <location>
        <begin position="22"/>
        <end position="47"/>
    </location>
</feature>
<keyword evidence="8" id="KW-1185">Reference proteome</keyword>
<evidence type="ECO:0000256" key="1">
    <source>
        <dbReference type="ARBA" id="ARBA00008891"/>
    </source>
</evidence>
<comment type="caution">
    <text evidence="7">The sequence shown here is derived from an EMBL/GenBank/DDBJ whole genome shotgun (WGS) entry which is preliminary data.</text>
</comment>
<proteinExistence type="inferred from homology"/>
<comment type="catalytic activity">
    <reaction evidence="4">
        <text>[(1-&gt;4)-alpha-D-galacturonosyl methyl ester](n) + n H2O = [(1-&gt;4)-alpha-D-galacturonosyl](n) + n methanol + n H(+)</text>
        <dbReference type="Rhea" id="RHEA:22380"/>
        <dbReference type="Rhea" id="RHEA-COMP:14570"/>
        <dbReference type="Rhea" id="RHEA-COMP:14573"/>
        <dbReference type="ChEBI" id="CHEBI:15377"/>
        <dbReference type="ChEBI" id="CHEBI:15378"/>
        <dbReference type="ChEBI" id="CHEBI:17790"/>
        <dbReference type="ChEBI" id="CHEBI:140522"/>
        <dbReference type="ChEBI" id="CHEBI:140523"/>
        <dbReference type="EC" id="3.1.1.11"/>
    </reaction>
</comment>
<dbReference type="PANTHER" id="PTHR31321:SF57">
    <property type="entry name" value="PECTINESTERASE 53-RELATED"/>
    <property type="match status" value="1"/>
</dbReference>
<evidence type="ECO:0000256" key="5">
    <source>
        <dbReference type="SAM" id="MobiDB-lite"/>
    </source>
</evidence>
<feature type="chain" id="PRO_5044985320" description="Pectinesterase" evidence="4">
    <location>
        <begin position="22"/>
        <end position="343"/>
    </location>
</feature>
<keyword evidence="4" id="KW-0732">Signal</keyword>
<dbReference type="InterPro" id="IPR000070">
    <property type="entry name" value="Pectinesterase_cat"/>
</dbReference>